<name>A0A5B8M5Z2_9MICO</name>
<protein>
    <submittedName>
        <fullName evidence="3">SGNH/GDSL hydrolase family protein</fullName>
    </submittedName>
</protein>
<dbReference type="GO" id="GO:0016787">
    <property type="term" value="F:hydrolase activity"/>
    <property type="evidence" value="ECO:0007669"/>
    <property type="project" value="UniProtKB-KW"/>
</dbReference>
<dbReference type="InterPro" id="IPR013830">
    <property type="entry name" value="SGNH_hydro"/>
</dbReference>
<organism evidence="3 4">
    <name type="scientific">Humibacter ginsenosidimutans</name>
    <dbReference type="NCBI Taxonomy" id="2599293"/>
    <lineage>
        <taxon>Bacteria</taxon>
        <taxon>Bacillati</taxon>
        <taxon>Actinomycetota</taxon>
        <taxon>Actinomycetes</taxon>
        <taxon>Micrococcales</taxon>
        <taxon>Microbacteriaceae</taxon>
        <taxon>Humibacter</taxon>
    </lineage>
</organism>
<gene>
    <name evidence="3" type="ORF">FPZ11_11915</name>
</gene>
<dbReference type="SUPFAM" id="SSF52266">
    <property type="entry name" value="SGNH hydrolase"/>
    <property type="match status" value="1"/>
</dbReference>
<feature type="chain" id="PRO_5038348293" evidence="1">
    <location>
        <begin position="25"/>
        <end position="229"/>
    </location>
</feature>
<sequence>MSRLRFALVCLCVAGAAVVGGLVACGLGSVTSAKGATPSPTEGASSMRTVVAIGDSIMDGHGLDPSQAWPVQLAGYNGWRMINLATDGAGFVSVGDNGTIFADQVDEAVQLDPQSVILAGSSNDLGESESAIEKSMVSAMDTLHSKLPHTTIIAVSPVWNEKQQPSQLDLIDDDLASAVKAVGGHYIEIGQPLLNKPGMMQGDDVHPTAAGQLVIAAAVQEGLRKQHLV</sequence>
<keyword evidence="4" id="KW-1185">Reference proteome</keyword>
<dbReference type="Pfam" id="PF13472">
    <property type="entry name" value="Lipase_GDSL_2"/>
    <property type="match status" value="1"/>
</dbReference>
<evidence type="ECO:0000256" key="1">
    <source>
        <dbReference type="SAM" id="SignalP"/>
    </source>
</evidence>
<evidence type="ECO:0000259" key="2">
    <source>
        <dbReference type="Pfam" id="PF13472"/>
    </source>
</evidence>
<dbReference type="Proteomes" id="UP000320216">
    <property type="component" value="Chromosome"/>
</dbReference>
<proteinExistence type="predicted"/>
<reference evidence="3 4" key="1">
    <citation type="submission" date="2019-07" db="EMBL/GenBank/DDBJ databases">
        <title>Full genome sequence of Humibacter sp. WJ7-1.</title>
        <authorList>
            <person name="Im W.-T."/>
        </authorList>
    </citation>
    <scope>NUCLEOTIDE SEQUENCE [LARGE SCALE GENOMIC DNA]</scope>
    <source>
        <strain evidence="3 4">WJ7-1</strain>
    </source>
</reference>
<dbReference type="CDD" id="cd00229">
    <property type="entry name" value="SGNH_hydrolase"/>
    <property type="match status" value="1"/>
</dbReference>
<feature type="domain" description="SGNH hydrolase-type esterase" evidence="2">
    <location>
        <begin position="52"/>
        <end position="212"/>
    </location>
</feature>
<dbReference type="EMBL" id="CP042305">
    <property type="protein sequence ID" value="QDZ15374.1"/>
    <property type="molecule type" value="Genomic_DNA"/>
</dbReference>
<dbReference type="Gene3D" id="3.40.50.1110">
    <property type="entry name" value="SGNH hydrolase"/>
    <property type="match status" value="1"/>
</dbReference>
<accession>A0A5B8M5Z2</accession>
<evidence type="ECO:0000313" key="3">
    <source>
        <dbReference type="EMBL" id="QDZ15374.1"/>
    </source>
</evidence>
<dbReference type="RefSeq" id="WP_146321191.1">
    <property type="nucleotide sequence ID" value="NZ_CP042305.1"/>
</dbReference>
<dbReference type="PROSITE" id="PS51257">
    <property type="entry name" value="PROKAR_LIPOPROTEIN"/>
    <property type="match status" value="1"/>
</dbReference>
<feature type="signal peptide" evidence="1">
    <location>
        <begin position="1"/>
        <end position="24"/>
    </location>
</feature>
<dbReference type="OrthoDB" id="5072368at2"/>
<dbReference type="KEGG" id="huw:FPZ11_11915"/>
<keyword evidence="1" id="KW-0732">Signal</keyword>
<evidence type="ECO:0000313" key="4">
    <source>
        <dbReference type="Proteomes" id="UP000320216"/>
    </source>
</evidence>
<keyword evidence="3" id="KW-0378">Hydrolase</keyword>
<dbReference type="AlphaFoldDB" id="A0A5B8M5Z2"/>
<dbReference type="InterPro" id="IPR036514">
    <property type="entry name" value="SGNH_hydro_sf"/>
</dbReference>